<evidence type="ECO:0000313" key="4">
    <source>
        <dbReference type="Proteomes" id="UP000824120"/>
    </source>
</evidence>
<dbReference type="Gene3D" id="3.40.50.720">
    <property type="entry name" value="NAD(P)-binding Rossmann-like Domain"/>
    <property type="match status" value="2"/>
</dbReference>
<dbReference type="Pfam" id="PF13561">
    <property type="entry name" value="adh_short_C2"/>
    <property type="match status" value="2"/>
</dbReference>
<dbReference type="SUPFAM" id="SSF51735">
    <property type="entry name" value="NAD(P)-binding Rossmann-fold domains"/>
    <property type="match status" value="2"/>
</dbReference>
<sequence>MASSSLQSPIAKKLEGKVALITGGASGIGAATARLFIQHGAKVTIADIQNDLGNSLVRQIDNNEHIMFIHCNVAIESDVQNVVDATVAKFGKLDIMFSNAGVAGKSISSILDVDSDTIKNVFDVNVVGAFLCAKHAARVMISNNTKGSIIFTTSAATVVYGIVPHSYAASKSAVLGLSKNIGVELGKYGIKVNCVSPHYISTPLTLNALGISEREMGEKWFAEGGNLKGVLLDEQDVANGVLYLASDDSKYVSGLNLVIDGGYSTTNVAIGEAYKKLFPSGVILFMTSVTTVVASSSTPHTCTSSKSAVLGLSKNVGVELGKYRIRVNCVSPYAISTPFMVNGFGIDKQKADKWFMEAGNLKGALLDEQDVANGVLYLASDDSKYVSGLNLIIDGGYSTPNVALTEAYNKLFLSTTNK</sequence>
<dbReference type="AlphaFoldDB" id="A0A9J5WD19"/>
<dbReference type="GO" id="GO:0016616">
    <property type="term" value="F:oxidoreductase activity, acting on the CH-OH group of donors, NAD or NADP as acceptor"/>
    <property type="evidence" value="ECO:0007669"/>
    <property type="project" value="UniProtKB-ARBA"/>
</dbReference>
<dbReference type="PRINTS" id="PR00081">
    <property type="entry name" value="GDHRDH"/>
</dbReference>
<proteinExistence type="inferred from homology"/>
<dbReference type="InterPro" id="IPR002347">
    <property type="entry name" value="SDR_fam"/>
</dbReference>
<gene>
    <name evidence="3" type="ORF">H5410_062981</name>
</gene>
<protein>
    <recommendedName>
        <fullName evidence="5">Short chain alcohol dehydrogenase</fullName>
    </recommendedName>
</protein>
<organism evidence="3 4">
    <name type="scientific">Solanum commersonii</name>
    <name type="common">Commerson's wild potato</name>
    <name type="synonym">Commerson's nightshade</name>
    <dbReference type="NCBI Taxonomy" id="4109"/>
    <lineage>
        <taxon>Eukaryota</taxon>
        <taxon>Viridiplantae</taxon>
        <taxon>Streptophyta</taxon>
        <taxon>Embryophyta</taxon>
        <taxon>Tracheophyta</taxon>
        <taxon>Spermatophyta</taxon>
        <taxon>Magnoliopsida</taxon>
        <taxon>eudicotyledons</taxon>
        <taxon>Gunneridae</taxon>
        <taxon>Pentapetalae</taxon>
        <taxon>asterids</taxon>
        <taxon>lamiids</taxon>
        <taxon>Solanales</taxon>
        <taxon>Solanaceae</taxon>
        <taxon>Solanoideae</taxon>
        <taxon>Solaneae</taxon>
        <taxon>Solanum</taxon>
    </lineage>
</organism>
<dbReference type="PANTHER" id="PTHR43180:SF69">
    <property type="entry name" value="SECOISOLARICIRESINOL DEHYDROGENASE-LIKE ISOFORM X1"/>
    <property type="match status" value="1"/>
</dbReference>
<dbReference type="Proteomes" id="UP000824120">
    <property type="component" value="Chromosome 12"/>
</dbReference>
<evidence type="ECO:0000313" key="3">
    <source>
        <dbReference type="EMBL" id="KAG5573215.1"/>
    </source>
</evidence>
<comment type="caution">
    <text evidence="3">The sequence shown here is derived from an EMBL/GenBank/DDBJ whole genome shotgun (WGS) entry which is preliminary data.</text>
</comment>
<evidence type="ECO:0000256" key="1">
    <source>
        <dbReference type="ARBA" id="ARBA00006484"/>
    </source>
</evidence>
<keyword evidence="4" id="KW-1185">Reference proteome</keyword>
<comment type="similarity">
    <text evidence="1">Belongs to the short-chain dehydrogenases/reductases (SDR) family.</text>
</comment>
<dbReference type="OrthoDB" id="294295at2759"/>
<accession>A0A9J5WD19</accession>
<dbReference type="FunFam" id="3.40.50.720:FF:000084">
    <property type="entry name" value="Short-chain dehydrogenase reductase"/>
    <property type="match status" value="1"/>
</dbReference>
<dbReference type="InterPro" id="IPR036291">
    <property type="entry name" value="NAD(P)-bd_dom_sf"/>
</dbReference>
<dbReference type="EMBL" id="JACXVP010000012">
    <property type="protein sequence ID" value="KAG5573215.1"/>
    <property type="molecule type" value="Genomic_DNA"/>
</dbReference>
<dbReference type="PRINTS" id="PR00080">
    <property type="entry name" value="SDRFAMILY"/>
</dbReference>
<reference evidence="3 4" key="1">
    <citation type="submission" date="2020-09" db="EMBL/GenBank/DDBJ databases">
        <title>De no assembly of potato wild relative species, Solanum commersonii.</title>
        <authorList>
            <person name="Cho K."/>
        </authorList>
    </citation>
    <scope>NUCLEOTIDE SEQUENCE [LARGE SCALE GENOMIC DNA]</scope>
    <source>
        <strain evidence="3">LZ3.2</strain>
        <tissue evidence="3">Leaf</tissue>
    </source>
</reference>
<keyword evidence="2" id="KW-0560">Oxidoreductase</keyword>
<evidence type="ECO:0008006" key="5">
    <source>
        <dbReference type="Google" id="ProtNLM"/>
    </source>
</evidence>
<dbReference type="PANTHER" id="PTHR43180">
    <property type="entry name" value="3-OXOACYL-(ACYL-CARRIER-PROTEIN) REDUCTASE (AFU_ORTHOLOGUE AFUA_6G11210)"/>
    <property type="match status" value="1"/>
</dbReference>
<evidence type="ECO:0000256" key="2">
    <source>
        <dbReference type="ARBA" id="ARBA00023002"/>
    </source>
</evidence>
<name>A0A9J5WD19_SOLCO</name>